<feature type="compositionally biased region" description="Acidic residues" evidence="3">
    <location>
        <begin position="122"/>
        <end position="139"/>
    </location>
</feature>
<dbReference type="FunCoup" id="A0A6I8PPR0">
    <property type="interactions" value="1185"/>
</dbReference>
<feature type="domain" description="SH2" evidence="4">
    <location>
        <begin position="485"/>
        <end position="592"/>
    </location>
</feature>
<reference evidence="5" key="2">
    <citation type="submission" date="2025-08" db="UniProtKB">
        <authorList>
            <consortium name="Ensembl"/>
        </authorList>
    </citation>
    <scope>IDENTIFICATION</scope>
    <source>
        <strain evidence="5">Glennie</strain>
    </source>
</reference>
<evidence type="ECO:0000256" key="3">
    <source>
        <dbReference type="SAM" id="MobiDB-lite"/>
    </source>
</evidence>
<dbReference type="InterPro" id="IPR001660">
    <property type="entry name" value="SAM"/>
</dbReference>
<organism evidence="5 6">
    <name type="scientific">Ornithorhynchus anatinus</name>
    <name type="common">Duckbill platypus</name>
    <dbReference type="NCBI Taxonomy" id="9258"/>
    <lineage>
        <taxon>Eukaryota</taxon>
        <taxon>Metazoa</taxon>
        <taxon>Chordata</taxon>
        <taxon>Craniata</taxon>
        <taxon>Vertebrata</taxon>
        <taxon>Euteleostomi</taxon>
        <taxon>Mammalia</taxon>
        <taxon>Monotremata</taxon>
        <taxon>Ornithorhynchidae</taxon>
        <taxon>Ornithorhynchus</taxon>
    </lineage>
</organism>
<dbReference type="InParanoid" id="A0A6I8PPR0"/>
<evidence type="ECO:0000259" key="4">
    <source>
        <dbReference type="PROSITE" id="PS50001"/>
    </source>
</evidence>
<dbReference type="PROSITE" id="PS50001">
    <property type="entry name" value="SH2"/>
    <property type="match status" value="1"/>
</dbReference>
<feature type="region of interest" description="Disordered" evidence="3">
    <location>
        <begin position="103"/>
        <end position="229"/>
    </location>
</feature>
<dbReference type="SMART" id="SM00252">
    <property type="entry name" value="SH2"/>
    <property type="match status" value="1"/>
</dbReference>
<dbReference type="GO" id="GO:0005737">
    <property type="term" value="C:cytoplasm"/>
    <property type="evidence" value="ECO:0000318"/>
    <property type="project" value="GO_Central"/>
</dbReference>
<feature type="region of interest" description="Disordered" evidence="3">
    <location>
        <begin position="267"/>
        <end position="443"/>
    </location>
</feature>
<keyword evidence="6" id="KW-1185">Reference proteome</keyword>
<dbReference type="CDD" id="cd09929">
    <property type="entry name" value="SH2_BLNK_SLP-76"/>
    <property type="match status" value="1"/>
</dbReference>
<reference evidence="5 6" key="1">
    <citation type="journal article" date="2008" name="Nature">
        <title>Genome analysis of the platypus reveals unique signatures of evolution.</title>
        <authorList>
            <person name="Warren W.C."/>
            <person name="Hillier L.W."/>
            <person name="Marshall Graves J.A."/>
            <person name="Birney E."/>
            <person name="Ponting C.P."/>
            <person name="Grutzner F."/>
            <person name="Belov K."/>
            <person name="Miller W."/>
            <person name="Clarke L."/>
            <person name="Chinwalla A.T."/>
            <person name="Yang S.P."/>
            <person name="Heger A."/>
            <person name="Locke D.P."/>
            <person name="Miethke P."/>
            <person name="Waters P.D."/>
            <person name="Veyrunes F."/>
            <person name="Fulton L."/>
            <person name="Fulton B."/>
            <person name="Graves T."/>
            <person name="Wallis J."/>
            <person name="Puente X.S."/>
            <person name="Lopez-Otin C."/>
            <person name="Ordonez G.R."/>
            <person name="Eichler E.E."/>
            <person name="Chen L."/>
            <person name="Cheng Z."/>
            <person name="Deakin J.E."/>
            <person name="Alsop A."/>
            <person name="Thompson K."/>
            <person name="Kirby P."/>
            <person name="Papenfuss A.T."/>
            <person name="Wakefield M.J."/>
            <person name="Olender T."/>
            <person name="Lancet D."/>
            <person name="Huttley G.A."/>
            <person name="Smit A.F."/>
            <person name="Pask A."/>
            <person name="Temple-Smith P."/>
            <person name="Batzer M.A."/>
            <person name="Walker J.A."/>
            <person name="Konkel M.K."/>
            <person name="Harris R.S."/>
            <person name="Whittington C.M."/>
            <person name="Wong E.S."/>
            <person name="Gemmell N.J."/>
            <person name="Buschiazzo E."/>
            <person name="Vargas Jentzsch I.M."/>
            <person name="Merkel A."/>
            <person name="Schmitz J."/>
            <person name="Zemann A."/>
            <person name="Churakov G."/>
            <person name="Kriegs J.O."/>
            <person name="Brosius J."/>
            <person name="Murchison E.P."/>
            <person name="Sachidanandam R."/>
            <person name="Smith C."/>
            <person name="Hannon G.J."/>
            <person name="Tsend-Ayush E."/>
            <person name="McMillan D."/>
            <person name="Attenborough R."/>
            <person name="Rens W."/>
            <person name="Ferguson-Smith M."/>
            <person name="Lefevre C.M."/>
            <person name="Sharp J.A."/>
            <person name="Nicholas K.R."/>
            <person name="Ray D.A."/>
            <person name="Kube M."/>
            <person name="Reinhardt R."/>
            <person name="Pringle T.H."/>
            <person name="Taylor J."/>
            <person name="Jones R.C."/>
            <person name="Nixon B."/>
            <person name="Dacheux J.L."/>
            <person name="Niwa H."/>
            <person name="Sekita Y."/>
            <person name="Huang X."/>
            <person name="Stark A."/>
            <person name="Kheradpour P."/>
            <person name="Kellis M."/>
            <person name="Flicek P."/>
            <person name="Chen Y."/>
            <person name="Webber C."/>
            <person name="Hardison R."/>
            <person name="Nelson J."/>
            <person name="Hallsworth-Pepin K."/>
            <person name="Delehaunty K."/>
            <person name="Markovic C."/>
            <person name="Minx P."/>
            <person name="Feng Y."/>
            <person name="Kremitzki C."/>
            <person name="Mitreva M."/>
            <person name="Glasscock J."/>
            <person name="Wylie T."/>
            <person name="Wohldmann P."/>
            <person name="Thiru P."/>
            <person name="Nhan M.N."/>
            <person name="Pohl C.S."/>
            <person name="Smith S.M."/>
            <person name="Hou S."/>
            <person name="Nefedov M."/>
            <person name="de Jong P.J."/>
            <person name="Renfree M.B."/>
            <person name="Mardis E.R."/>
            <person name="Wilson R.K."/>
        </authorList>
    </citation>
    <scope>NUCLEOTIDE SEQUENCE [LARGE SCALE GENOMIC DNA]</scope>
    <source>
        <strain evidence="5 6">Glennie</strain>
    </source>
</reference>
<reference evidence="5" key="3">
    <citation type="submission" date="2025-09" db="UniProtKB">
        <authorList>
            <consortium name="Ensembl"/>
        </authorList>
    </citation>
    <scope>IDENTIFICATION</scope>
    <source>
        <strain evidence="5">Glennie</strain>
    </source>
</reference>
<proteinExistence type="predicted"/>
<dbReference type="Ensembl" id="ENSOANT00000061050.1">
    <property type="protein sequence ID" value="ENSOANP00000054445.1"/>
    <property type="gene ID" value="ENSOANG00000005144.4"/>
</dbReference>
<dbReference type="Bgee" id="ENSOANG00000005144">
    <property type="expression patterns" value="Expressed in liver and 7 other cell types or tissues"/>
</dbReference>
<dbReference type="Pfam" id="PF00017">
    <property type="entry name" value="SH2"/>
    <property type="match status" value="1"/>
</dbReference>
<evidence type="ECO:0000256" key="1">
    <source>
        <dbReference type="ARBA" id="ARBA00022999"/>
    </source>
</evidence>
<dbReference type="OMA" id="ERPTHDY"/>
<dbReference type="GeneID" id="100074213"/>
<dbReference type="PANTHER" id="PTHR14098:SF3">
    <property type="entry name" value="B-CELL LINKER PROTEIN"/>
    <property type="match status" value="1"/>
</dbReference>
<dbReference type="GO" id="GO:0035556">
    <property type="term" value="P:intracellular signal transduction"/>
    <property type="evidence" value="ECO:0000318"/>
    <property type="project" value="GO_Central"/>
</dbReference>
<protein>
    <submittedName>
        <fullName evidence="5">B cell linker</fullName>
    </submittedName>
</protein>
<dbReference type="GO" id="GO:0007169">
    <property type="term" value="P:cell surface receptor protein tyrosine kinase signaling pathway"/>
    <property type="evidence" value="ECO:0000318"/>
    <property type="project" value="GO_Central"/>
</dbReference>
<dbReference type="InterPro" id="IPR000980">
    <property type="entry name" value="SH2"/>
</dbReference>
<evidence type="ECO:0000313" key="6">
    <source>
        <dbReference type="Proteomes" id="UP000002279"/>
    </source>
</evidence>
<gene>
    <name evidence="5" type="primary">BLNK</name>
</gene>
<dbReference type="FunFam" id="3.30.505.10:FF:000016">
    <property type="entry name" value="B-cell linker protein isoform 2"/>
    <property type="match status" value="1"/>
</dbReference>
<accession>A0A6I8PPR0</accession>
<dbReference type="InterPro" id="IPR051751">
    <property type="entry name" value="Immunoreceptor_sig_adapters"/>
</dbReference>
<dbReference type="Gene3D" id="3.30.505.10">
    <property type="entry name" value="SH2 domain"/>
    <property type="match status" value="1"/>
</dbReference>
<dbReference type="InterPro" id="IPR013761">
    <property type="entry name" value="SAM/pointed_sf"/>
</dbReference>
<dbReference type="RefSeq" id="XP_028915552.1">
    <property type="nucleotide sequence ID" value="XM_029059719.2"/>
</dbReference>
<name>A0A6I8PPR0_ORNAN</name>
<feature type="compositionally biased region" description="Polar residues" evidence="3">
    <location>
        <begin position="270"/>
        <end position="279"/>
    </location>
</feature>
<dbReference type="SUPFAM" id="SSF47769">
    <property type="entry name" value="SAM/Pointed domain"/>
    <property type="match status" value="1"/>
</dbReference>
<evidence type="ECO:0000313" key="5">
    <source>
        <dbReference type="Ensembl" id="ENSOANP00000054445.1"/>
    </source>
</evidence>
<feature type="compositionally biased region" description="Basic and acidic residues" evidence="3">
    <location>
        <begin position="402"/>
        <end position="421"/>
    </location>
</feature>
<dbReference type="PANTHER" id="PTHR14098">
    <property type="entry name" value="SH2 DOMAIN CONTAINING PROTEIN"/>
    <property type="match status" value="1"/>
</dbReference>
<dbReference type="SMART" id="SM00454">
    <property type="entry name" value="SAM"/>
    <property type="match status" value="1"/>
</dbReference>
<dbReference type="OrthoDB" id="10044490at2759"/>
<evidence type="ECO:0000256" key="2">
    <source>
        <dbReference type="PROSITE-ProRule" id="PRU00191"/>
    </source>
</evidence>
<dbReference type="KEGG" id="oaa:100074213"/>
<sequence length="595" mass="67007">MANRLPFREEFESWTPSQVTDLLRQFGMHECAATVENFRIDGTKFLHLTEHELNRFSVIHQPQLQKIVHDIKKNEGGIMNKFKKFQNEQVALICKTGKNTWDRLKHKAPPSVPQRDYASENVADEEEQWSDDFDSDYENPDEHSDSETYVIPGEENADDSYEPPPTEQEKRKLPPSLMLPLGEYADKRSNQRPPAPLSKPLRSGPAHMLSTLPVQPVTQKPQVPPKPKECLEDEADYVVPVEDEDENYIHPTESSLPQPAPVVNRFVKPPNSTKITSAPVTAPAPEVYEVPESEEKPSLPPNRIIKPLPPKPSMGSGGYPFSSKIRESPVSAPETAPRQALPLPRNLPSKPIHHTEKRDDNDIPSSSGARESKFHSSPAAPSPLPRAGKKINTQQKPTPILPHRDQLNVNEEKPVPVERRRGSGQRQEFLHPTAPSIAPKPIHQKPIPLPKPPEVANRTLDVPLHGFSTSFHFPDQEAGVHSRTWYAGSCDRKSAEAALYRSNRDGSFLIRKSSGHNSKQPYTLVVFYNKRVYNIPVRFIESTKQYALGREKNGEEHFSSVAEIIENHQHTPLVLIDSQSNTKDSTRLKYAITVS</sequence>
<dbReference type="Pfam" id="PF00536">
    <property type="entry name" value="SAM_1"/>
    <property type="match status" value="1"/>
</dbReference>
<dbReference type="InterPro" id="IPR036860">
    <property type="entry name" value="SH2_dom_sf"/>
</dbReference>
<dbReference type="Proteomes" id="UP000002279">
    <property type="component" value="Chromosome 3"/>
</dbReference>
<dbReference type="SUPFAM" id="SSF55550">
    <property type="entry name" value="SH2 domain"/>
    <property type="match status" value="1"/>
</dbReference>
<dbReference type="GeneTree" id="ENSGT00940000155715"/>
<keyword evidence="1 2" id="KW-0727">SH2 domain</keyword>
<dbReference type="Gene3D" id="1.10.150.50">
    <property type="entry name" value="Transcription Factor, Ets-1"/>
    <property type="match status" value="1"/>
</dbReference>
<dbReference type="CTD" id="29760"/>
<dbReference type="AlphaFoldDB" id="A0A6I8PPR0"/>